<dbReference type="InterPro" id="IPR001841">
    <property type="entry name" value="Znf_RING"/>
</dbReference>
<evidence type="ECO:0000259" key="5">
    <source>
        <dbReference type="PROSITE" id="PS50089"/>
    </source>
</evidence>
<dbReference type="Gene3D" id="3.30.40.10">
    <property type="entry name" value="Zinc/RING finger domain, C3HC4 (zinc finger)"/>
    <property type="match status" value="1"/>
</dbReference>
<protein>
    <recommendedName>
        <fullName evidence="5">RING-type domain-containing protein</fullName>
    </recommendedName>
</protein>
<dbReference type="Pfam" id="PF13445">
    <property type="entry name" value="zf-RING_UBOX"/>
    <property type="match status" value="1"/>
</dbReference>
<dbReference type="SUPFAM" id="SSF63829">
    <property type="entry name" value="Calcium-dependent phosphotriesterase"/>
    <property type="match status" value="1"/>
</dbReference>
<dbReference type="SMART" id="SM00184">
    <property type="entry name" value="RING"/>
    <property type="match status" value="1"/>
</dbReference>
<evidence type="ECO:0000256" key="2">
    <source>
        <dbReference type="ARBA" id="ARBA00022771"/>
    </source>
</evidence>
<dbReference type="GO" id="GO:0008270">
    <property type="term" value="F:zinc ion binding"/>
    <property type="evidence" value="ECO:0007669"/>
    <property type="project" value="UniProtKB-KW"/>
</dbReference>
<keyword evidence="1" id="KW-0479">Metal-binding</keyword>
<keyword evidence="2 4" id="KW-0863">Zinc-finger</keyword>
<dbReference type="InterPro" id="IPR017907">
    <property type="entry name" value="Znf_RING_CS"/>
</dbReference>
<sequence>MAVAHPSRLAKNITEDYLTCSICLNRFREPKSLPCEHSFCLQCLAEHIKDTQINGTFMCPMDRLEIQIPENTHDSWECASSFESDTLLSELIHALSENVRKNTTFIPKETEEKLEFFCFGCNEIVSAENAVEKHRKSTCDCVNLKKAFKRVLPKISNLTKSIEGMIVKTNKLKAESRQRSESSSNNETIEEIKSFESKLDSFYSRCQADILSLKKELLNSDEPGAEDKLDDISRVVQSKYQSFNNAMDEENAGIVLEQYVDITNSLPGLQKQIEEIPKSFFRRNSSKFVPNEGLLSVFDNPINCGHIHTIELSNFKAKSELPFNYYDVAITGKYLIVVDGENGLLKRYLSDCTFVDSLRLSNVCRVTVLSEDEIAVTRFGKKKITLVTVGRKMYVKGHIRTKKSYIGIAWLNDGGFAVSYYDGESPPGIEIMGKDGKVHRTVLGHPNPNGNTPLFVCPMFMTTTTSGDIVMCDYSETKNILCFTQHLELLWCHSLTSMPCSASCDRYSLYVTLPEENEVIALYQENGEKMRTIIKQTDGLERPYAISWYAGVLAVTEDESENIHLIHL</sequence>
<dbReference type="PANTHER" id="PTHR25462:SF296">
    <property type="entry name" value="MEIOTIC P26, ISOFORM F"/>
    <property type="match status" value="1"/>
</dbReference>
<keyword evidence="3" id="KW-0862">Zinc</keyword>
<proteinExistence type="predicted"/>
<accession>A0A6J8D6E7</accession>
<dbReference type="InterPro" id="IPR047153">
    <property type="entry name" value="TRIM45/56/19-like"/>
</dbReference>
<evidence type="ECO:0000313" key="7">
    <source>
        <dbReference type="Proteomes" id="UP000507470"/>
    </source>
</evidence>
<dbReference type="Proteomes" id="UP000507470">
    <property type="component" value="Unassembled WGS sequence"/>
</dbReference>
<evidence type="ECO:0000313" key="6">
    <source>
        <dbReference type="EMBL" id="CAC5404303.1"/>
    </source>
</evidence>
<dbReference type="SUPFAM" id="SSF57850">
    <property type="entry name" value="RING/U-box"/>
    <property type="match status" value="1"/>
</dbReference>
<name>A0A6J8D6E7_MYTCO</name>
<keyword evidence="7" id="KW-1185">Reference proteome</keyword>
<dbReference type="PROSITE" id="PS50089">
    <property type="entry name" value="ZF_RING_2"/>
    <property type="match status" value="1"/>
</dbReference>
<evidence type="ECO:0000256" key="1">
    <source>
        <dbReference type="ARBA" id="ARBA00022723"/>
    </source>
</evidence>
<dbReference type="PANTHER" id="PTHR25462">
    <property type="entry name" value="BONUS, ISOFORM C-RELATED"/>
    <property type="match status" value="1"/>
</dbReference>
<organism evidence="6 7">
    <name type="scientific">Mytilus coruscus</name>
    <name type="common">Sea mussel</name>
    <dbReference type="NCBI Taxonomy" id="42192"/>
    <lineage>
        <taxon>Eukaryota</taxon>
        <taxon>Metazoa</taxon>
        <taxon>Spiralia</taxon>
        <taxon>Lophotrochozoa</taxon>
        <taxon>Mollusca</taxon>
        <taxon>Bivalvia</taxon>
        <taxon>Autobranchia</taxon>
        <taxon>Pteriomorphia</taxon>
        <taxon>Mytilida</taxon>
        <taxon>Mytiloidea</taxon>
        <taxon>Mytilidae</taxon>
        <taxon>Mytilinae</taxon>
        <taxon>Mytilus</taxon>
    </lineage>
</organism>
<dbReference type="InterPro" id="IPR011042">
    <property type="entry name" value="6-blade_b-propeller_TolB-like"/>
</dbReference>
<dbReference type="Gene3D" id="2.120.10.30">
    <property type="entry name" value="TolB, C-terminal domain"/>
    <property type="match status" value="1"/>
</dbReference>
<reference evidence="6 7" key="1">
    <citation type="submission" date="2020-06" db="EMBL/GenBank/DDBJ databases">
        <authorList>
            <person name="Li R."/>
            <person name="Bekaert M."/>
        </authorList>
    </citation>
    <scope>NUCLEOTIDE SEQUENCE [LARGE SCALE GENOMIC DNA]</scope>
    <source>
        <strain evidence="7">wild</strain>
    </source>
</reference>
<dbReference type="AlphaFoldDB" id="A0A6J8D6E7"/>
<gene>
    <name evidence="6" type="ORF">MCOR_38110</name>
</gene>
<dbReference type="EMBL" id="CACVKT020006931">
    <property type="protein sequence ID" value="CAC5404303.1"/>
    <property type="molecule type" value="Genomic_DNA"/>
</dbReference>
<dbReference type="InterPro" id="IPR027370">
    <property type="entry name" value="Znf-RING_euk"/>
</dbReference>
<dbReference type="InterPro" id="IPR013083">
    <property type="entry name" value="Znf_RING/FYVE/PHD"/>
</dbReference>
<feature type="domain" description="RING-type" evidence="5">
    <location>
        <begin position="20"/>
        <end position="63"/>
    </location>
</feature>
<evidence type="ECO:0000256" key="4">
    <source>
        <dbReference type="PROSITE-ProRule" id="PRU00175"/>
    </source>
</evidence>
<evidence type="ECO:0000256" key="3">
    <source>
        <dbReference type="ARBA" id="ARBA00022833"/>
    </source>
</evidence>
<dbReference type="PROSITE" id="PS00518">
    <property type="entry name" value="ZF_RING_1"/>
    <property type="match status" value="1"/>
</dbReference>
<dbReference type="OrthoDB" id="654191at2759"/>